<dbReference type="EMBL" id="JAEPQZ010000021">
    <property type="protein sequence ID" value="KAG2171359.1"/>
    <property type="molecule type" value="Genomic_DNA"/>
</dbReference>
<feature type="compositionally biased region" description="Basic and acidic residues" evidence="1">
    <location>
        <begin position="92"/>
        <end position="103"/>
    </location>
</feature>
<feature type="transmembrane region" description="Helical" evidence="2">
    <location>
        <begin position="1468"/>
        <end position="1487"/>
    </location>
</feature>
<dbReference type="Pfam" id="PF06464">
    <property type="entry name" value="DMAP_binding"/>
    <property type="match status" value="1"/>
</dbReference>
<proteinExistence type="predicted"/>
<dbReference type="Proteomes" id="UP000654370">
    <property type="component" value="Unassembled WGS sequence"/>
</dbReference>
<dbReference type="PROSITE" id="PS51912">
    <property type="entry name" value="DMAP1_BIND"/>
    <property type="match status" value="1"/>
</dbReference>
<keyword evidence="2" id="KW-1133">Transmembrane helix</keyword>
<dbReference type="OrthoDB" id="69964at2759"/>
<feature type="compositionally biased region" description="Pro residues" evidence="1">
    <location>
        <begin position="299"/>
        <end position="308"/>
    </location>
</feature>
<feature type="compositionally biased region" description="Polar residues" evidence="1">
    <location>
        <begin position="403"/>
        <end position="421"/>
    </location>
</feature>
<feature type="compositionally biased region" description="Polar residues" evidence="1">
    <location>
        <begin position="69"/>
        <end position="91"/>
    </location>
</feature>
<evidence type="ECO:0000259" key="3">
    <source>
        <dbReference type="PROSITE" id="PS51912"/>
    </source>
</evidence>
<dbReference type="GO" id="GO:0005829">
    <property type="term" value="C:cytosol"/>
    <property type="evidence" value="ECO:0007669"/>
    <property type="project" value="TreeGrafter"/>
</dbReference>
<feature type="domain" description="DMAP1-binding" evidence="3">
    <location>
        <begin position="21"/>
        <end position="131"/>
    </location>
</feature>
<dbReference type="InterPro" id="IPR025110">
    <property type="entry name" value="AMP-bd_C"/>
</dbReference>
<feature type="region of interest" description="Disordered" evidence="1">
    <location>
        <begin position="235"/>
        <end position="354"/>
    </location>
</feature>
<dbReference type="Gene3D" id="3.40.50.12780">
    <property type="entry name" value="N-terminal domain of ligase-like"/>
    <property type="match status" value="2"/>
</dbReference>
<dbReference type="InterPro" id="IPR010506">
    <property type="entry name" value="DMAP1-bd"/>
</dbReference>
<protein>
    <recommendedName>
        <fullName evidence="3">DMAP1-binding domain-containing protein</fullName>
    </recommendedName>
</protein>
<evidence type="ECO:0000256" key="1">
    <source>
        <dbReference type="SAM" id="MobiDB-lite"/>
    </source>
</evidence>
<keyword evidence="5" id="KW-1185">Reference proteome</keyword>
<gene>
    <name evidence="4" type="ORF">INT43_009020</name>
</gene>
<keyword evidence="2" id="KW-0812">Transmembrane</keyword>
<name>A0A8H7PCI4_MORIS</name>
<feature type="transmembrane region" description="Helical" evidence="2">
    <location>
        <begin position="1304"/>
        <end position="1331"/>
    </location>
</feature>
<evidence type="ECO:0000313" key="5">
    <source>
        <dbReference type="Proteomes" id="UP000654370"/>
    </source>
</evidence>
<feature type="non-terminal residue" evidence="4">
    <location>
        <position position="1"/>
    </location>
</feature>
<dbReference type="PANTHER" id="PTHR22754:SF32">
    <property type="entry name" value="DISCO-INTERACTING PROTEIN 2"/>
    <property type="match status" value="1"/>
</dbReference>
<feature type="region of interest" description="Disordered" evidence="1">
    <location>
        <begin position="1873"/>
        <end position="1926"/>
    </location>
</feature>
<feature type="region of interest" description="Disordered" evidence="1">
    <location>
        <begin position="64"/>
        <end position="117"/>
    </location>
</feature>
<dbReference type="InterPro" id="IPR056881">
    <property type="entry name" value="Mug62_dom"/>
</dbReference>
<dbReference type="InterPro" id="IPR045851">
    <property type="entry name" value="AMP-bd_C_sf"/>
</dbReference>
<comment type="caution">
    <text evidence="4">The sequence shown here is derived from an EMBL/GenBank/DDBJ whole genome shotgun (WGS) entry which is preliminary data.</text>
</comment>
<dbReference type="PANTHER" id="PTHR22754">
    <property type="entry name" value="DISCO-INTERACTING PROTEIN 2 DIP2 -RELATED"/>
    <property type="match status" value="1"/>
</dbReference>
<dbReference type="Pfam" id="PF23024">
    <property type="entry name" value="AMP-dom_DIP2-like"/>
    <property type="match status" value="1"/>
</dbReference>
<reference evidence="4" key="1">
    <citation type="submission" date="2020-12" db="EMBL/GenBank/DDBJ databases">
        <title>Metabolic potential, ecology and presence of endohyphal bacteria is reflected in genomic diversity of Mucoromycotina.</title>
        <authorList>
            <person name="Muszewska A."/>
            <person name="Okrasinska A."/>
            <person name="Steczkiewicz K."/>
            <person name="Drgas O."/>
            <person name="Orlowska M."/>
            <person name="Perlinska-Lenart U."/>
            <person name="Aleksandrzak-Piekarczyk T."/>
            <person name="Szatraj K."/>
            <person name="Zielenkiewicz U."/>
            <person name="Pilsyk S."/>
            <person name="Malc E."/>
            <person name="Mieczkowski P."/>
            <person name="Kruszewska J.S."/>
            <person name="Biernat P."/>
            <person name="Pawlowska J."/>
        </authorList>
    </citation>
    <scope>NUCLEOTIDE SEQUENCE</scope>
    <source>
        <strain evidence="4">WA0000067209</strain>
    </source>
</reference>
<sequence length="1926" mass="213824">TQLNHQDLTKTHQRLFVMDQDLDVLPQYILEKLKSLQLELEDGDITQKGYDKKRQQILTPYMDLLNRPPESTRSDTQSTQNVDNGSESFVHNQDDLERERELVEQELGPEPSAADVDDFLDFLPSPTRTPAMDFPDVVDQPNLPQSQSTMLQPNEGMDRDLRATQSMTNIGASAATGELRKSLSSDARADTLPAVLPSALDAQYYSRPLPVPPGPMALGRGRPPPELSVNIPGRQTTFGRPPPPPANAQMMARPMPPNPANQFSTFPPNVRPPGYRPGQSTAPYPQRPMYPQQQSQQRPPIPGQPLPLRPMASVNHRPPPAQSAAYGNFPQQPGMRPRNWMPDPNNVQRKRRSVDQQSFISERLDGAGLAKSQTIRNVETASQRDWDTASVRSVNRAGGGHTRSPSMISTVSASQFASPTTVHPPDARFSHRRSASGSSRYSSNGMVSNFRALEPPPQPMTNIGNLSPQTLMQLAGNQMLPLEPREVPPGILDINGHTEMSCFSSIAEILRHRALNTGRTIAFTALDPKGKEVAGLTWEKVNARAEKVAHLIRQKSGLNLGDRAALIYRKSEVLDFVVAMLGCFLAGIVAVPINAADEMAELSFILSSTNVYLALTTDYNLRAFTKDLQSRQQEFPPNIEWWKTNEFGSWYPKSKSGNDYPEISLPDLAYIEYSKAPNGELKGVAISHRTIMAQCAAYKTSVSPPETQSNGRAAINSPDTVVSYLEPRQQAGLILGLLCSVFSGNHTIFVSSTVMDSAAIWVNILSKYRATIAIADYAALQNITRQFSNNRAEVINYNKKQPADLSTMRLLLIDTTIVDAECDAHIAENLLLPLGVDDPMAVVCPMSSLPEHGGMILSIRDYLGPAKLEEVVANDKAEKDGQMSIRWIQADGTSRDYWECLLDRDAFKDSRVVVLATGAEVQEQLATTKAIRATAFGFAMPEATIAVVDPETTALCGPDTIGEIWVDSPSLSGGFWALPKHTEAIFHARPLLIPPDTLYPEPYDQEFLRTGLLGTVVGGRIVIFGLYEDRVRQQKLGAEIGVDEVHFAPDLVKTVLKRAAVENWYVEIDFFYHHACLIFADCFISRFSFSAVFEVLINGEHLPVVVCESSFPREELARLADRVCQVLMEDHGLRVYNVLVCPVNSLPRHFKHGRKHIHAMQCKKAYEVGRLNPVYVKVDVDNTIFNLPKKEEMLDTGTIWQNPAAYEEAIRRGLIYGGGLPQHTGMEPVREVIDERTGFDLNKFSNIVDILLWRTAIHPEETAFIALENKGKDTKAYSWRKINGKIASTAYHLTKKGLRTPSRAVIAISYGFELVQAVLACLVLGVVPIPVEPMDLQRIKQDTTAILNIAFQHGASHILTNSHSDELFKNKQCGVVWRQFQAQGARMPEQVNISKMSKYGKLLGKESGYTVKREWLSPDSIAMITVNHTPDMIQHSARLNHQVIISQCRTQKITCQMRAQRGIVANSLGGYSGIGLLMAVFCGIYVGSPTLLMNSTEFFQSSVLFFEWLQRLKVKDTVTTYPLLQYAMNHITTGEHRRFTLQNIQNMMISTEGRPKPHFYHQMLKYFHANRLGKEAINTVYSNMINPMITTRSYMLMEPITLLVDLVSLRRGIVRVLPPEEEALGILLHDSGIVPSTTMIAIVNPETRTVCPANVVGEIWVVSDSNVKGFTEDDPQTYESKFAASIQGGDPRITYARTGDLGFLWSVQRRVGAINASVEEGQCLFVLGKLHETFHVNGCMYFPQDIESSIERCHPAVPPGGAITFHAVNELVAIVAVKTADAALSIIPSVVNTVLQEHMFLIDVIVVVSQGNLPKTKMGEKQRGRAQEAYMEKSLQAIHTRRITNQNAPLELPAHSESQHNFDNDAASFMSHRRSIKSGQSGPDPSTREDTASAEVYTPHSPAQSQFELPRVDSPAPLDIEFDSKQ</sequence>
<organism evidence="4 5">
    <name type="scientific">Mortierella isabellina</name>
    <name type="common">Filamentous fungus</name>
    <name type="synonym">Umbelopsis isabellina</name>
    <dbReference type="NCBI Taxonomy" id="91625"/>
    <lineage>
        <taxon>Eukaryota</taxon>
        <taxon>Fungi</taxon>
        <taxon>Fungi incertae sedis</taxon>
        <taxon>Mucoromycota</taxon>
        <taxon>Mucoromycotina</taxon>
        <taxon>Umbelopsidomycetes</taxon>
        <taxon>Umbelopsidales</taxon>
        <taxon>Umbelopsidaceae</taxon>
        <taxon>Umbelopsis</taxon>
    </lineage>
</organism>
<evidence type="ECO:0000313" key="4">
    <source>
        <dbReference type="EMBL" id="KAG2171359.1"/>
    </source>
</evidence>
<dbReference type="SMART" id="SM01137">
    <property type="entry name" value="DMAP_binding"/>
    <property type="match status" value="1"/>
</dbReference>
<dbReference type="Gene3D" id="3.30.300.30">
    <property type="match status" value="2"/>
</dbReference>
<accession>A0A8H7PCI4</accession>
<dbReference type="Pfam" id="PF00501">
    <property type="entry name" value="AMP-binding"/>
    <property type="match status" value="2"/>
</dbReference>
<feature type="compositionally biased region" description="Low complexity" evidence="1">
    <location>
        <begin position="283"/>
        <end position="298"/>
    </location>
</feature>
<dbReference type="Pfam" id="PF24919">
    <property type="entry name" value="Mug62"/>
    <property type="match status" value="1"/>
</dbReference>
<dbReference type="InterPro" id="IPR000873">
    <property type="entry name" value="AMP-dep_synth/lig_dom"/>
</dbReference>
<feature type="region of interest" description="Disordered" evidence="1">
    <location>
        <begin position="375"/>
        <end position="443"/>
    </location>
</feature>
<keyword evidence="2" id="KW-0472">Membrane</keyword>
<dbReference type="InterPro" id="IPR042099">
    <property type="entry name" value="ANL_N_sf"/>
</dbReference>
<evidence type="ECO:0000256" key="2">
    <source>
        <dbReference type="SAM" id="Phobius"/>
    </source>
</evidence>
<dbReference type="SUPFAM" id="SSF56801">
    <property type="entry name" value="Acetyl-CoA synthetase-like"/>
    <property type="match status" value="2"/>
</dbReference>